<organism evidence="3 4">
    <name type="scientific">Nakamurella aerolata</name>
    <dbReference type="NCBI Taxonomy" id="1656892"/>
    <lineage>
        <taxon>Bacteria</taxon>
        <taxon>Bacillati</taxon>
        <taxon>Actinomycetota</taxon>
        <taxon>Actinomycetes</taxon>
        <taxon>Nakamurellales</taxon>
        <taxon>Nakamurellaceae</taxon>
        <taxon>Nakamurella</taxon>
    </lineage>
</organism>
<feature type="region of interest" description="Disordered" evidence="1">
    <location>
        <begin position="362"/>
        <end position="381"/>
    </location>
</feature>
<dbReference type="PANTHER" id="PTHR46438">
    <property type="entry name" value="ALPHA/BETA-HYDROLASES SUPERFAMILY PROTEIN"/>
    <property type="match status" value="1"/>
</dbReference>
<feature type="compositionally biased region" description="Low complexity" evidence="1">
    <location>
        <begin position="55"/>
        <end position="72"/>
    </location>
</feature>
<dbReference type="InterPro" id="IPR029058">
    <property type="entry name" value="AB_hydrolase_fold"/>
</dbReference>
<protein>
    <submittedName>
        <fullName evidence="3">Alpha/beta fold hydrolase</fullName>
    </submittedName>
</protein>
<dbReference type="SUPFAM" id="SSF53474">
    <property type="entry name" value="alpha/beta-Hydrolases"/>
    <property type="match status" value="1"/>
</dbReference>
<feature type="domain" description="Serine aminopeptidase S33" evidence="2">
    <location>
        <begin position="147"/>
        <end position="269"/>
    </location>
</feature>
<evidence type="ECO:0000256" key="1">
    <source>
        <dbReference type="SAM" id="MobiDB-lite"/>
    </source>
</evidence>
<feature type="region of interest" description="Disordered" evidence="1">
    <location>
        <begin position="1"/>
        <end position="84"/>
    </location>
</feature>
<dbReference type="AlphaFoldDB" id="A0A849A648"/>
<proteinExistence type="predicted"/>
<keyword evidence="3" id="KW-0378">Hydrolase</keyword>
<sequence>MGSRSTAGSTAVGSVALVSNSRSTAPPPLLPSRRTARPSRLDRPGRLTTILSITAASPGGRDAGPAPAPRVRTAAGGPGPDRAYRRVHNRRVPALSTLTAALRRPLAGRWGRPPRRDSGLLPGTPVHLTTSDDVDLAGVWVPGPPGLTLVVSHGMAHSIEQPATRRVIDGFARHGSVLAVDFRGHGGSGGRSSVGRDEPLDTDAAVALARSRSADPVVLVGFSMGGAVALIQAVLGEHRPDAVVAVSPPSRWFIRQSPAMRRVHWILEHPLGPLAARWIGLRLSGPWRQVPPSPLEVIGSIAVPVLLVQGDADDYFTPDDGRLLATAAGGRAELWVEPRMRHAEAGTSAALIDRIARWAADATAGQQAPPPAQGRAGRCRN</sequence>
<dbReference type="Pfam" id="PF12146">
    <property type="entry name" value="Hydrolase_4"/>
    <property type="match status" value="1"/>
</dbReference>
<keyword evidence="4" id="KW-1185">Reference proteome</keyword>
<evidence type="ECO:0000313" key="3">
    <source>
        <dbReference type="EMBL" id="NNG35527.1"/>
    </source>
</evidence>
<feature type="compositionally biased region" description="Polar residues" evidence="1">
    <location>
        <begin position="1"/>
        <end position="24"/>
    </location>
</feature>
<accession>A0A849A648</accession>
<dbReference type="GO" id="GO:0016787">
    <property type="term" value="F:hydrolase activity"/>
    <property type="evidence" value="ECO:0007669"/>
    <property type="project" value="UniProtKB-KW"/>
</dbReference>
<reference evidence="3 4" key="1">
    <citation type="submission" date="2020-05" db="EMBL/GenBank/DDBJ databases">
        <title>Nakamurella sp. DB0629 isolated from air conditioner.</title>
        <authorList>
            <person name="Kim D.H."/>
            <person name="Kim D.-U."/>
        </authorList>
    </citation>
    <scope>NUCLEOTIDE SEQUENCE [LARGE SCALE GENOMIC DNA]</scope>
    <source>
        <strain evidence="3 4">DB0629</strain>
    </source>
</reference>
<gene>
    <name evidence="3" type="ORF">HKD39_07340</name>
</gene>
<evidence type="ECO:0000259" key="2">
    <source>
        <dbReference type="Pfam" id="PF12146"/>
    </source>
</evidence>
<dbReference type="EMBL" id="JABEND010000003">
    <property type="protein sequence ID" value="NNG35527.1"/>
    <property type="molecule type" value="Genomic_DNA"/>
</dbReference>
<comment type="caution">
    <text evidence="3">The sequence shown here is derived from an EMBL/GenBank/DDBJ whole genome shotgun (WGS) entry which is preliminary data.</text>
</comment>
<name>A0A849A648_9ACTN</name>
<dbReference type="Gene3D" id="3.40.50.1820">
    <property type="entry name" value="alpha/beta hydrolase"/>
    <property type="match status" value="1"/>
</dbReference>
<dbReference type="InterPro" id="IPR022742">
    <property type="entry name" value="Hydrolase_4"/>
</dbReference>
<dbReference type="Proteomes" id="UP000562984">
    <property type="component" value="Unassembled WGS sequence"/>
</dbReference>
<evidence type="ECO:0000313" key="4">
    <source>
        <dbReference type="Proteomes" id="UP000562984"/>
    </source>
</evidence>